<reference evidence="4 5" key="1">
    <citation type="journal article" date="2015" name="Nature">
        <title>rRNA introns, odd ribosomes, and small enigmatic genomes across a large radiation of phyla.</title>
        <authorList>
            <person name="Brown C.T."/>
            <person name="Hug L.A."/>
            <person name="Thomas B.C."/>
            <person name="Sharon I."/>
            <person name="Castelle C.J."/>
            <person name="Singh A."/>
            <person name="Wilkins M.J."/>
            <person name="Williams K.H."/>
            <person name="Banfield J.F."/>
        </authorList>
    </citation>
    <scope>NUCLEOTIDE SEQUENCE [LARGE SCALE GENOMIC DNA]</scope>
</reference>
<dbReference type="InterPro" id="IPR003439">
    <property type="entry name" value="ABC_transporter-like_ATP-bd"/>
</dbReference>
<organism evidence="4 5">
    <name type="scientific">Candidatus Magasanikbacteria bacterium GW2011_GWA2_45_39</name>
    <dbReference type="NCBI Taxonomy" id="1619041"/>
    <lineage>
        <taxon>Bacteria</taxon>
        <taxon>Candidatus Magasanikiibacteriota</taxon>
    </lineage>
</organism>
<dbReference type="EMBL" id="LCKX01000008">
    <property type="protein sequence ID" value="KKU07622.1"/>
    <property type="molecule type" value="Genomic_DNA"/>
</dbReference>
<keyword evidence="2" id="KW-0813">Transport</keyword>
<dbReference type="PANTHER" id="PTHR42734:SF17">
    <property type="entry name" value="METAL TRANSPORT SYSTEM ATP-BINDING PROTEIN TM_0124-RELATED"/>
    <property type="match status" value="1"/>
</dbReference>
<dbReference type="PANTHER" id="PTHR42734">
    <property type="entry name" value="METAL TRANSPORT SYSTEM ATP-BINDING PROTEIN TM_0124-RELATED"/>
    <property type="match status" value="1"/>
</dbReference>
<sequence>MQITPSAQSNSCITLNDVSFFYKAGEPALEHITFSVNHGDYLGILGPNGGGKTTLLKIILGLLTPQSGVVRIDNTLPSARASHLHIGYVPQKSDEEQWNFPATVEEVVLMGRTVRAGVLKKYAPVDFEAVERAMETTGITAYRAPRKNNFIHF</sequence>
<comment type="caution">
    <text evidence="4">The sequence shown here is derived from an EMBL/GenBank/DDBJ whole genome shotgun (WGS) entry which is preliminary data.</text>
</comment>
<dbReference type="AlphaFoldDB" id="A0A0G1MHV0"/>
<dbReference type="GO" id="GO:0005524">
    <property type="term" value="F:ATP binding"/>
    <property type="evidence" value="ECO:0007669"/>
    <property type="project" value="InterPro"/>
</dbReference>
<evidence type="ECO:0000256" key="1">
    <source>
        <dbReference type="ARBA" id="ARBA00005417"/>
    </source>
</evidence>
<protein>
    <submittedName>
        <fullName evidence="4">Zinc ABC transporter ATPase subunit</fullName>
    </submittedName>
</protein>
<dbReference type="InterPro" id="IPR050153">
    <property type="entry name" value="Metal_Ion_Import_ABC"/>
</dbReference>
<accession>A0A0G1MHV0</accession>
<comment type="similarity">
    <text evidence="1">Belongs to the ABC transporter superfamily.</text>
</comment>
<feature type="domain" description="ABC transporter" evidence="3">
    <location>
        <begin position="29"/>
        <end position="141"/>
    </location>
</feature>
<dbReference type="Proteomes" id="UP000033999">
    <property type="component" value="Unassembled WGS sequence"/>
</dbReference>
<gene>
    <name evidence="4" type="ORF">UX10_C0008G0025</name>
</gene>
<dbReference type="Pfam" id="PF00005">
    <property type="entry name" value="ABC_tran"/>
    <property type="match status" value="1"/>
</dbReference>
<proteinExistence type="inferred from homology"/>
<evidence type="ECO:0000313" key="4">
    <source>
        <dbReference type="EMBL" id="KKU07622.1"/>
    </source>
</evidence>
<evidence type="ECO:0000259" key="3">
    <source>
        <dbReference type="Pfam" id="PF00005"/>
    </source>
</evidence>
<evidence type="ECO:0000313" key="5">
    <source>
        <dbReference type="Proteomes" id="UP000033999"/>
    </source>
</evidence>
<name>A0A0G1MHV0_9BACT</name>
<dbReference type="GO" id="GO:0016887">
    <property type="term" value="F:ATP hydrolysis activity"/>
    <property type="evidence" value="ECO:0007669"/>
    <property type="project" value="InterPro"/>
</dbReference>
<dbReference type="Gene3D" id="3.40.50.300">
    <property type="entry name" value="P-loop containing nucleotide triphosphate hydrolases"/>
    <property type="match status" value="1"/>
</dbReference>
<evidence type="ECO:0000256" key="2">
    <source>
        <dbReference type="ARBA" id="ARBA00022448"/>
    </source>
</evidence>
<dbReference type="SUPFAM" id="SSF52540">
    <property type="entry name" value="P-loop containing nucleoside triphosphate hydrolases"/>
    <property type="match status" value="1"/>
</dbReference>
<dbReference type="InterPro" id="IPR027417">
    <property type="entry name" value="P-loop_NTPase"/>
</dbReference>